<evidence type="ECO:0000256" key="1">
    <source>
        <dbReference type="SAM" id="Phobius"/>
    </source>
</evidence>
<comment type="caution">
    <text evidence="2">The sequence shown here is derived from an EMBL/GenBank/DDBJ whole genome shotgun (WGS) entry which is preliminary data.</text>
</comment>
<evidence type="ECO:0000313" key="3">
    <source>
        <dbReference type="Proteomes" id="UP000323221"/>
    </source>
</evidence>
<keyword evidence="1" id="KW-0472">Membrane</keyword>
<keyword evidence="1" id="KW-0812">Transmembrane</keyword>
<reference evidence="2 3" key="1">
    <citation type="submission" date="2019-08" db="EMBL/GenBank/DDBJ databases">
        <title>Agrococcus lahaulensis sp. nov., isolated from a cold desert of the Indian Himalayas.</title>
        <authorList>
            <person name="Qu J.H."/>
        </authorList>
    </citation>
    <scope>NUCLEOTIDE SEQUENCE [LARGE SCALE GENOMIC DNA]</scope>
    <source>
        <strain evidence="2 3">NS18</strain>
    </source>
</reference>
<dbReference type="OrthoDB" id="4420630at2"/>
<feature type="transmembrane region" description="Helical" evidence="1">
    <location>
        <begin position="108"/>
        <end position="128"/>
    </location>
</feature>
<proteinExistence type="predicted"/>
<evidence type="ECO:0000313" key="2">
    <source>
        <dbReference type="EMBL" id="KAA6436302.1"/>
    </source>
</evidence>
<keyword evidence="1" id="KW-1133">Transmembrane helix</keyword>
<sequence>MTNAPATRTTSRFGRARFGGGTPALVAATLLGGAAISSALGALYAALGEHGTQGDAWLRFTVMAVVTLPVAAALVWAASVDRSSLTDATERPEDSVESAWFDRAARGAFGDTFMTVGLAAAAFSITGLQVDTGLLLLGLATLIGIDVAVRYLLAKRADA</sequence>
<protein>
    <submittedName>
        <fullName evidence="2">Uncharacterized protein</fullName>
    </submittedName>
</protein>
<dbReference type="Proteomes" id="UP000323221">
    <property type="component" value="Unassembled WGS sequence"/>
</dbReference>
<feature type="transmembrane region" description="Helical" evidence="1">
    <location>
        <begin position="21"/>
        <end position="44"/>
    </location>
</feature>
<feature type="transmembrane region" description="Helical" evidence="1">
    <location>
        <begin position="134"/>
        <end position="153"/>
    </location>
</feature>
<organism evidence="2 3">
    <name type="scientific">Agrococcus sediminis</name>
    <dbReference type="NCBI Taxonomy" id="2599924"/>
    <lineage>
        <taxon>Bacteria</taxon>
        <taxon>Bacillati</taxon>
        <taxon>Actinomycetota</taxon>
        <taxon>Actinomycetes</taxon>
        <taxon>Micrococcales</taxon>
        <taxon>Microbacteriaceae</taxon>
        <taxon>Agrococcus</taxon>
    </lineage>
</organism>
<dbReference type="AlphaFoldDB" id="A0A5M8QQ41"/>
<gene>
    <name evidence="2" type="ORF">FQ330_02515</name>
</gene>
<accession>A0A5M8QQ41</accession>
<name>A0A5M8QQ41_9MICO</name>
<keyword evidence="3" id="KW-1185">Reference proteome</keyword>
<feature type="transmembrane region" description="Helical" evidence="1">
    <location>
        <begin position="56"/>
        <end position="77"/>
    </location>
</feature>
<dbReference type="RefSeq" id="WP_146354940.1">
    <property type="nucleotide sequence ID" value="NZ_VOIR01000011.1"/>
</dbReference>
<dbReference type="EMBL" id="VOIR01000011">
    <property type="protein sequence ID" value="KAA6436302.1"/>
    <property type="molecule type" value="Genomic_DNA"/>
</dbReference>